<proteinExistence type="predicted"/>
<gene>
    <name evidence="1" type="ORF">OLEA9_A063638</name>
</gene>
<keyword evidence="2" id="KW-1185">Reference proteome</keyword>
<organism evidence="1 2">
    <name type="scientific">Olea europaea subsp. europaea</name>
    <dbReference type="NCBI Taxonomy" id="158383"/>
    <lineage>
        <taxon>Eukaryota</taxon>
        <taxon>Viridiplantae</taxon>
        <taxon>Streptophyta</taxon>
        <taxon>Embryophyta</taxon>
        <taxon>Tracheophyta</taxon>
        <taxon>Spermatophyta</taxon>
        <taxon>Magnoliopsida</taxon>
        <taxon>eudicotyledons</taxon>
        <taxon>Gunneridae</taxon>
        <taxon>Pentapetalae</taxon>
        <taxon>asterids</taxon>
        <taxon>lamiids</taxon>
        <taxon>Lamiales</taxon>
        <taxon>Oleaceae</taxon>
        <taxon>Oleeae</taxon>
        <taxon>Olea</taxon>
    </lineage>
</organism>
<dbReference type="AlphaFoldDB" id="A0A8S0TNR1"/>
<dbReference type="Gramene" id="OE9A063638T1">
    <property type="protein sequence ID" value="OE9A063638C1"/>
    <property type="gene ID" value="OE9A063638"/>
</dbReference>
<dbReference type="EMBL" id="CACTIH010007280">
    <property type="protein sequence ID" value="CAA3007630.1"/>
    <property type="molecule type" value="Genomic_DNA"/>
</dbReference>
<sequence>MISFKDAVESQAKVESIPNGFKRIGKIPKPQESPFLSGITMQDFLQYKEEAKIVGTSVPEKGYYGTMEKKFRQFIFFEGAHPTIVPIAFHCGLIKMIILSEAMEEIKMVDNNLLK</sequence>
<name>A0A8S0TNR1_OLEEU</name>
<evidence type="ECO:0000313" key="1">
    <source>
        <dbReference type="EMBL" id="CAA3007630.1"/>
    </source>
</evidence>
<evidence type="ECO:0000313" key="2">
    <source>
        <dbReference type="Proteomes" id="UP000594638"/>
    </source>
</evidence>
<reference evidence="1 2" key="1">
    <citation type="submission" date="2019-12" db="EMBL/GenBank/DDBJ databases">
        <authorList>
            <person name="Alioto T."/>
            <person name="Alioto T."/>
            <person name="Gomez Garrido J."/>
        </authorList>
    </citation>
    <scope>NUCLEOTIDE SEQUENCE [LARGE SCALE GENOMIC DNA]</scope>
</reference>
<dbReference type="Proteomes" id="UP000594638">
    <property type="component" value="Unassembled WGS sequence"/>
</dbReference>
<accession>A0A8S0TNR1</accession>
<feature type="non-terminal residue" evidence="1">
    <location>
        <position position="115"/>
    </location>
</feature>
<comment type="caution">
    <text evidence="1">The sequence shown here is derived from an EMBL/GenBank/DDBJ whole genome shotgun (WGS) entry which is preliminary data.</text>
</comment>
<protein>
    <submittedName>
        <fullName evidence="1">Uncharacterized protein</fullName>
    </submittedName>
</protein>